<organism evidence="2 3">
    <name type="scientific">Humicola insolens</name>
    <name type="common">Soft-rot fungus</name>
    <dbReference type="NCBI Taxonomy" id="85995"/>
    <lineage>
        <taxon>Eukaryota</taxon>
        <taxon>Fungi</taxon>
        <taxon>Dikarya</taxon>
        <taxon>Ascomycota</taxon>
        <taxon>Pezizomycotina</taxon>
        <taxon>Sordariomycetes</taxon>
        <taxon>Sordariomycetidae</taxon>
        <taxon>Sordariales</taxon>
        <taxon>Chaetomiaceae</taxon>
        <taxon>Mycothermus</taxon>
    </lineage>
</organism>
<protein>
    <recommendedName>
        <fullName evidence="1">NB-ARC domain-containing protein</fullName>
    </recommendedName>
</protein>
<dbReference type="Gene3D" id="3.40.50.300">
    <property type="entry name" value="P-loop containing nucleotide triphosphate hydrolases"/>
    <property type="match status" value="1"/>
</dbReference>
<keyword evidence="3" id="KW-1185">Reference proteome</keyword>
<comment type="caution">
    <text evidence="2">The sequence shown here is derived from an EMBL/GenBank/DDBJ whole genome shotgun (WGS) entry which is preliminary data.</text>
</comment>
<dbReference type="PANTHER" id="PTHR35205">
    <property type="entry name" value="NB-ARC AND TPR DOMAIN PROTEIN"/>
    <property type="match status" value="1"/>
</dbReference>
<dbReference type="InterPro" id="IPR027417">
    <property type="entry name" value="P-loop_NTPase"/>
</dbReference>
<dbReference type="EMBL" id="JAZGSY010000331">
    <property type="protein sequence ID" value="KAL1837090.1"/>
    <property type="molecule type" value="Genomic_DNA"/>
</dbReference>
<dbReference type="Proteomes" id="UP001583172">
    <property type="component" value="Unassembled WGS sequence"/>
</dbReference>
<evidence type="ECO:0000313" key="2">
    <source>
        <dbReference type="EMBL" id="KAL1837090.1"/>
    </source>
</evidence>
<dbReference type="InterPro" id="IPR002182">
    <property type="entry name" value="NB-ARC"/>
</dbReference>
<feature type="domain" description="NB-ARC" evidence="1">
    <location>
        <begin position="65"/>
        <end position="239"/>
    </location>
</feature>
<accession>A0ABR3V5R2</accession>
<dbReference type="SUPFAM" id="SSF52540">
    <property type="entry name" value="P-loop containing nucleoside triphosphate hydrolases"/>
    <property type="match status" value="1"/>
</dbReference>
<evidence type="ECO:0000259" key="1">
    <source>
        <dbReference type="Pfam" id="PF00931"/>
    </source>
</evidence>
<dbReference type="Pfam" id="PF00931">
    <property type="entry name" value="NB-ARC"/>
    <property type="match status" value="1"/>
</dbReference>
<gene>
    <name evidence="2" type="ORF">VTJ49DRAFT_4300</name>
</gene>
<reference evidence="2 3" key="1">
    <citation type="journal article" date="2024" name="Commun. Biol.">
        <title>Comparative genomic analysis of thermophilic fungi reveals convergent evolutionary adaptations and gene losses.</title>
        <authorList>
            <person name="Steindorff A.S."/>
            <person name="Aguilar-Pontes M.V."/>
            <person name="Robinson A.J."/>
            <person name="Andreopoulos B."/>
            <person name="LaButti K."/>
            <person name="Kuo A."/>
            <person name="Mondo S."/>
            <person name="Riley R."/>
            <person name="Otillar R."/>
            <person name="Haridas S."/>
            <person name="Lipzen A."/>
            <person name="Grimwood J."/>
            <person name="Schmutz J."/>
            <person name="Clum A."/>
            <person name="Reid I.D."/>
            <person name="Moisan M.C."/>
            <person name="Butler G."/>
            <person name="Nguyen T.T.M."/>
            <person name="Dewar K."/>
            <person name="Conant G."/>
            <person name="Drula E."/>
            <person name="Henrissat B."/>
            <person name="Hansel C."/>
            <person name="Singer S."/>
            <person name="Hutchinson M.I."/>
            <person name="de Vries R.P."/>
            <person name="Natvig D.O."/>
            <person name="Powell A.J."/>
            <person name="Tsang A."/>
            <person name="Grigoriev I.V."/>
        </authorList>
    </citation>
    <scope>NUCLEOTIDE SEQUENCE [LARGE SCALE GENOMIC DNA]</scope>
    <source>
        <strain evidence="2 3">CBS 620.91</strain>
    </source>
</reference>
<sequence>MASYQNNFGPGNYGLQVGQNESIKVDIHQQQIHLPPESSRPRPSAFIPFSGDPDFVNRGDILDRIAKLSSKPQSHTRVALVGFGGVGKSQLAIEYARRVDAAEKEKPDEYRKWIFWMHAGTRDRVEQGFRAIAKDVELPGREDPQANIPQLVHDWLLDERNGAWMIVIDSADDYDVFCAKPSDDSEPLAHYLPQSHNGSILITTRNMRLARELTGSHKYTIEVGPMAQSEAVTLLQNKLEPPPDPETADKLVEALGFVPLAISQAAAYIQKRTPLYSAQQYLADFPPKMSELLHHDAGDLRRDPSASNAILTTWQITFDHIQDERPSAADLLSLMSFFNPQGISKAVAVGSL</sequence>
<name>A0ABR3V5R2_HUMIN</name>
<proteinExistence type="predicted"/>
<dbReference type="PANTHER" id="PTHR35205:SF1">
    <property type="entry name" value="ZU5 DOMAIN-CONTAINING PROTEIN"/>
    <property type="match status" value="1"/>
</dbReference>
<evidence type="ECO:0000313" key="3">
    <source>
        <dbReference type="Proteomes" id="UP001583172"/>
    </source>
</evidence>